<comment type="caution">
    <text evidence="2">The sequence shown here is derived from an EMBL/GenBank/DDBJ whole genome shotgun (WGS) entry which is preliminary data.</text>
</comment>
<accession>A0A392P263</accession>
<dbReference type="EMBL" id="LXQA010058873">
    <property type="protein sequence ID" value="MCI05499.1"/>
    <property type="molecule type" value="Genomic_DNA"/>
</dbReference>
<evidence type="ECO:0000313" key="2">
    <source>
        <dbReference type="EMBL" id="MCI05499.1"/>
    </source>
</evidence>
<proteinExistence type="predicted"/>
<dbReference type="Proteomes" id="UP000265520">
    <property type="component" value="Unassembled WGS sequence"/>
</dbReference>
<feature type="region of interest" description="Disordered" evidence="1">
    <location>
        <begin position="8"/>
        <end position="27"/>
    </location>
</feature>
<feature type="non-terminal residue" evidence="2">
    <location>
        <position position="1"/>
    </location>
</feature>
<reference evidence="2 3" key="1">
    <citation type="journal article" date="2018" name="Front. Plant Sci.">
        <title>Red Clover (Trifolium pratense) and Zigzag Clover (T. medium) - A Picture of Genomic Similarities and Differences.</title>
        <authorList>
            <person name="Dluhosova J."/>
            <person name="Istvanek J."/>
            <person name="Nedelnik J."/>
            <person name="Repkova J."/>
        </authorList>
    </citation>
    <scope>NUCLEOTIDE SEQUENCE [LARGE SCALE GENOMIC DNA]</scope>
    <source>
        <strain evidence="3">cv. 10/8</strain>
        <tissue evidence="2">Leaf</tissue>
    </source>
</reference>
<sequence>VAIVEEVNNDEVGPDDLANSPKRKKGSRTIKNRTLGVTQSQIRASGMQLSGEFNPVEFVEGSLQEDSNVSRVYNMSIPKARKLLLECELKAMVVAHVVSKRQAEEVCESQAKVTLVDKHLADIQKKCEMTRENLKIEMGNLEKAKKDEVAMLKKLHANEVERMKKDFDDEKS</sequence>
<feature type="non-terminal residue" evidence="2">
    <location>
        <position position="172"/>
    </location>
</feature>
<evidence type="ECO:0000313" key="3">
    <source>
        <dbReference type="Proteomes" id="UP000265520"/>
    </source>
</evidence>
<protein>
    <submittedName>
        <fullName evidence="2">Uncharacterized protein</fullName>
    </submittedName>
</protein>
<evidence type="ECO:0000256" key="1">
    <source>
        <dbReference type="SAM" id="MobiDB-lite"/>
    </source>
</evidence>
<dbReference type="AlphaFoldDB" id="A0A392P263"/>
<organism evidence="2 3">
    <name type="scientific">Trifolium medium</name>
    <dbReference type="NCBI Taxonomy" id="97028"/>
    <lineage>
        <taxon>Eukaryota</taxon>
        <taxon>Viridiplantae</taxon>
        <taxon>Streptophyta</taxon>
        <taxon>Embryophyta</taxon>
        <taxon>Tracheophyta</taxon>
        <taxon>Spermatophyta</taxon>
        <taxon>Magnoliopsida</taxon>
        <taxon>eudicotyledons</taxon>
        <taxon>Gunneridae</taxon>
        <taxon>Pentapetalae</taxon>
        <taxon>rosids</taxon>
        <taxon>fabids</taxon>
        <taxon>Fabales</taxon>
        <taxon>Fabaceae</taxon>
        <taxon>Papilionoideae</taxon>
        <taxon>50 kb inversion clade</taxon>
        <taxon>NPAAA clade</taxon>
        <taxon>Hologalegina</taxon>
        <taxon>IRL clade</taxon>
        <taxon>Trifolieae</taxon>
        <taxon>Trifolium</taxon>
    </lineage>
</organism>
<name>A0A392P263_9FABA</name>
<keyword evidence="3" id="KW-1185">Reference proteome</keyword>